<keyword evidence="2" id="KW-1185">Reference proteome</keyword>
<evidence type="ECO:0000313" key="1">
    <source>
        <dbReference type="EMBL" id="KAJ7328694.1"/>
    </source>
</evidence>
<reference evidence="1" key="1">
    <citation type="submission" date="2023-03" db="EMBL/GenBank/DDBJ databases">
        <title>Massive genome expansion in bonnet fungi (Mycena s.s.) driven by repeated elements and novel gene families across ecological guilds.</title>
        <authorList>
            <consortium name="Lawrence Berkeley National Laboratory"/>
            <person name="Harder C.B."/>
            <person name="Miyauchi S."/>
            <person name="Viragh M."/>
            <person name="Kuo A."/>
            <person name="Thoen E."/>
            <person name="Andreopoulos B."/>
            <person name="Lu D."/>
            <person name="Skrede I."/>
            <person name="Drula E."/>
            <person name="Henrissat B."/>
            <person name="Morin E."/>
            <person name="Kohler A."/>
            <person name="Barry K."/>
            <person name="LaButti K."/>
            <person name="Morin E."/>
            <person name="Salamov A."/>
            <person name="Lipzen A."/>
            <person name="Mereny Z."/>
            <person name="Hegedus B."/>
            <person name="Baldrian P."/>
            <person name="Stursova M."/>
            <person name="Weitz H."/>
            <person name="Taylor A."/>
            <person name="Grigoriev I.V."/>
            <person name="Nagy L.G."/>
            <person name="Martin F."/>
            <person name="Kauserud H."/>
        </authorList>
    </citation>
    <scope>NUCLEOTIDE SEQUENCE</scope>
    <source>
        <strain evidence="1">CBHHK002</strain>
    </source>
</reference>
<organism evidence="1 2">
    <name type="scientific">Mycena albidolilacea</name>
    <dbReference type="NCBI Taxonomy" id="1033008"/>
    <lineage>
        <taxon>Eukaryota</taxon>
        <taxon>Fungi</taxon>
        <taxon>Dikarya</taxon>
        <taxon>Basidiomycota</taxon>
        <taxon>Agaricomycotina</taxon>
        <taxon>Agaricomycetes</taxon>
        <taxon>Agaricomycetidae</taxon>
        <taxon>Agaricales</taxon>
        <taxon>Marasmiineae</taxon>
        <taxon>Mycenaceae</taxon>
        <taxon>Mycena</taxon>
    </lineage>
</organism>
<evidence type="ECO:0000313" key="2">
    <source>
        <dbReference type="Proteomes" id="UP001218218"/>
    </source>
</evidence>
<protein>
    <submittedName>
        <fullName evidence="1">Uncharacterized protein</fullName>
    </submittedName>
</protein>
<proteinExistence type="predicted"/>
<name>A0AAD6ZM69_9AGAR</name>
<dbReference type="AlphaFoldDB" id="A0AAD6ZM69"/>
<accession>A0AAD6ZM69</accession>
<gene>
    <name evidence="1" type="ORF">DFH08DRAFT_967114</name>
</gene>
<sequence length="96" mass="11028">MPSNFTTVDKILEYTVEAVTGLQEIAEATRIPFLERICTLALTIVPMVQSTKFQKDRCLRIIEDIHHLLCVLTSLCIHSEDIQSPNMLYRITQYAM</sequence>
<dbReference type="Proteomes" id="UP001218218">
    <property type="component" value="Unassembled WGS sequence"/>
</dbReference>
<comment type="caution">
    <text evidence="1">The sequence shown here is derived from an EMBL/GenBank/DDBJ whole genome shotgun (WGS) entry which is preliminary data.</text>
</comment>
<dbReference type="EMBL" id="JARIHO010000038">
    <property type="protein sequence ID" value="KAJ7328694.1"/>
    <property type="molecule type" value="Genomic_DNA"/>
</dbReference>